<gene>
    <name evidence="1" type="ORF">SA2016_0182</name>
</gene>
<dbReference type="Proteomes" id="UP000070134">
    <property type="component" value="Chromosome"/>
</dbReference>
<dbReference type="Pfam" id="PF13419">
    <property type="entry name" value="HAD_2"/>
    <property type="match status" value="1"/>
</dbReference>
<dbReference type="InterPro" id="IPR023198">
    <property type="entry name" value="PGP-like_dom2"/>
</dbReference>
<protein>
    <submittedName>
        <fullName evidence="1">HAD-superfamily hydrolase, subfamily IA, variant 3</fullName>
    </submittedName>
</protein>
<dbReference type="InterPro" id="IPR050155">
    <property type="entry name" value="HAD-like_hydrolase_sf"/>
</dbReference>
<reference evidence="1 2" key="1">
    <citation type="submission" date="2016-02" db="EMBL/GenBank/DDBJ databases">
        <title>Complete genome of Sinomonas atrocyanea KCTC 3377.</title>
        <authorList>
            <person name="Kim K.M."/>
        </authorList>
    </citation>
    <scope>NUCLEOTIDE SEQUENCE [LARGE SCALE GENOMIC DNA]</scope>
    <source>
        <strain evidence="1 2">KCTC 3377</strain>
    </source>
</reference>
<dbReference type="InterPro" id="IPR006439">
    <property type="entry name" value="HAD-SF_hydro_IA"/>
</dbReference>
<dbReference type="SFLD" id="SFLDG01135">
    <property type="entry name" value="C1.5.6:_HAD__Beta-PGM__Phospha"/>
    <property type="match status" value="1"/>
</dbReference>
<dbReference type="OrthoDB" id="9793014at2"/>
<dbReference type="InterPro" id="IPR041492">
    <property type="entry name" value="HAD_2"/>
</dbReference>
<dbReference type="STRING" id="37927.SA2016_0182"/>
<evidence type="ECO:0000313" key="1">
    <source>
        <dbReference type="EMBL" id="AMM30883.1"/>
    </source>
</evidence>
<organism evidence="1 2">
    <name type="scientific">Sinomonas atrocyanea</name>
    <dbReference type="NCBI Taxonomy" id="37927"/>
    <lineage>
        <taxon>Bacteria</taxon>
        <taxon>Bacillati</taxon>
        <taxon>Actinomycetota</taxon>
        <taxon>Actinomycetes</taxon>
        <taxon>Micrococcales</taxon>
        <taxon>Micrococcaceae</taxon>
        <taxon>Sinomonas</taxon>
    </lineage>
</organism>
<dbReference type="NCBIfam" id="TIGR01509">
    <property type="entry name" value="HAD-SF-IA-v3"/>
    <property type="match status" value="1"/>
</dbReference>
<dbReference type="SFLD" id="SFLDS00003">
    <property type="entry name" value="Haloacid_Dehalogenase"/>
    <property type="match status" value="1"/>
</dbReference>
<dbReference type="EMBL" id="CP014518">
    <property type="protein sequence ID" value="AMM30883.1"/>
    <property type="molecule type" value="Genomic_DNA"/>
</dbReference>
<evidence type="ECO:0000313" key="2">
    <source>
        <dbReference type="Proteomes" id="UP000070134"/>
    </source>
</evidence>
<keyword evidence="1" id="KW-0378">Hydrolase</keyword>
<dbReference type="GO" id="GO:0005829">
    <property type="term" value="C:cytosol"/>
    <property type="evidence" value="ECO:0007669"/>
    <property type="project" value="TreeGrafter"/>
</dbReference>
<dbReference type="InterPro" id="IPR023214">
    <property type="entry name" value="HAD_sf"/>
</dbReference>
<accession>A0A126ZUW2</accession>
<dbReference type="RefSeq" id="WP_066494385.1">
    <property type="nucleotide sequence ID" value="NZ_BJMO01000062.1"/>
</dbReference>
<dbReference type="SFLD" id="SFLDG01129">
    <property type="entry name" value="C1.5:_HAD__Beta-PGM__Phosphata"/>
    <property type="match status" value="1"/>
</dbReference>
<dbReference type="PANTHER" id="PTHR43434:SF16">
    <property type="entry name" value="BLL8046 PROTEIN"/>
    <property type="match status" value="1"/>
</dbReference>
<dbReference type="SUPFAM" id="SSF56784">
    <property type="entry name" value="HAD-like"/>
    <property type="match status" value="1"/>
</dbReference>
<keyword evidence="2" id="KW-1185">Reference proteome</keyword>
<dbReference type="PANTHER" id="PTHR43434">
    <property type="entry name" value="PHOSPHOGLYCOLATE PHOSPHATASE"/>
    <property type="match status" value="1"/>
</dbReference>
<sequence>MATSLRGVLFDVDGTLVDSTYFHTLAWWHGFRRFGHDVRMNEIHRLVGMGGQKIVERLLGPERDASQDSEILDTHAAVFSTFWPHLRPFDGARDLLGRCKEAGLSVVLASSAREQDLSVLRSVVDAEGSVDAATSSADADEPKPAPDILEAALRAGGLEASEVVFVGDAVWDVQASSALGIPTIGLACGGYSAAELEEAGAAEVFASPRELLVGFGGSLIGRGLSAAE</sequence>
<dbReference type="Gene3D" id="1.10.150.240">
    <property type="entry name" value="Putative phosphatase, domain 2"/>
    <property type="match status" value="1"/>
</dbReference>
<name>A0A126ZUW2_9MICC</name>
<dbReference type="GO" id="GO:0006281">
    <property type="term" value="P:DNA repair"/>
    <property type="evidence" value="ECO:0007669"/>
    <property type="project" value="TreeGrafter"/>
</dbReference>
<proteinExistence type="predicted"/>
<dbReference type="AlphaFoldDB" id="A0A126ZUW2"/>
<dbReference type="KEGG" id="satk:SA2016_0182"/>
<dbReference type="InterPro" id="IPR036412">
    <property type="entry name" value="HAD-like_sf"/>
</dbReference>
<dbReference type="GO" id="GO:0008967">
    <property type="term" value="F:phosphoglycolate phosphatase activity"/>
    <property type="evidence" value="ECO:0007669"/>
    <property type="project" value="TreeGrafter"/>
</dbReference>
<dbReference type="Gene3D" id="3.40.50.1000">
    <property type="entry name" value="HAD superfamily/HAD-like"/>
    <property type="match status" value="1"/>
</dbReference>